<gene>
    <name evidence="4" type="ORF">GJ699_14460</name>
</gene>
<protein>
    <recommendedName>
        <fullName evidence="3">Type II secretion system protein GspB C-terminal domain-containing protein</fullName>
    </recommendedName>
</protein>
<evidence type="ECO:0000313" key="5">
    <source>
        <dbReference type="Proteomes" id="UP000433309"/>
    </source>
</evidence>
<dbReference type="EMBL" id="WKJK01000007">
    <property type="protein sequence ID" value="MRW91195.1"/>
    <property type="molecule type" value="Genomic_DNA"/>
</dbReference>
<organism evidence="4 5">
    <name type="scientific">Duganella guangzhouensis</name>
    <dbReference type="NCBI Taxonomy" id="2666084"/>
    <lineage>
        <taxon>Bacteria</taxon>
        <taxon>Pseudomonadati</taxon>
        <taxon>Pseudomonadota</taxon>
        <taxon>Betaproteobacteria</taxon>
        <taxon>Burkholderiales</taxon>
        <taxon>Oxalobacteraceae</taxon>
        <taxon>Telluria group</taxon>
        <taxon>Duganella</taxon>
    </lineage>
</organism>
<dbReference type="AlphaFoldDB" id="A0A6I2KYG3"/>
<dbReference type="Proteomes" id="UP000433309">
    <property type="component" value="Unassembled WGS sequence"/>
</dbReference>
<keyword evidence="2" id="KW-0472">Membrane</keyword>
<evidence type="ECO:0000256" key="1">
    <source>
        <dbReference type="SAM" id="MobiDB-lite"/>
    </source>
</evidence>
<reference evidence="4 5" key="1">
    <citation type="submission" date="2019-11" db="EMBL/GenBank/DDBJ databases">
        <title>Novel species isolated from a subtropical stream in China.</title>
        <authorList>
            <person name="Lu H."/>
        </authorList>
    </citation>
    <scope>NUCLEOTIDE SEQUENCE [LARGE SCALE GENOMIC DNA]</scope>
    <source>
        <strain evidence="4 5">FT80W</strain>
    </source>
</reference>
<evidence type="ECO:0000313" key="4">
    <source>
        <dbReference type="EMBL" id="MRW91195.1"/>
    </source>
</evidence>
<keyword evidence="2" id="KW-1133">Transmembrane helix</keyword>
<evidence type="ECO:0000259" key="3">
    <source>
        <dbReference type="Pfam" id="PF16537"/>
    </source>
</evidence>
<accession>A0A6I2KYG3</accession>
<proteinExistence type="predicted"/>
<dbReference type="Pfam" id="PF16537">
    <property type="entry name" value="T2SSB"/>
    <property type="match status" value="1"/>
</dbReference>
<dbReference type="InterPro" id="IPR032389">
    <property type="entry name" value="GspB_C"/>
</dbReference>
<feature type="domain" description="Type II secretion system protein GspB C-terminal" evidence="3">
    <location>
        <begin position="167"/>
        <end position="225"/>
    </location>
</feature>
<keyword evidence="2" id="KW-0812">Transmembrane</keyword>
<feature type="region of interest" description="Disordered" evidence="1">
    <location>
        <begin position="85"/>
        <end position="104"/>
    </location>
</feature>
<sequence>MSYILEALKKAQAERQLGNSPTIHAPTLQTADSHAGAGRISKQLILALLAMAGVIGVLLVLVLRPSASPEAPLAAAAPAAVQPPAPVAAAPASSPAPAPLPLPDADLPPSVANLARATASAPVAAAAQAVAPASASGAAQPAAKPASASEEPVANLRELPEPIQRSIPPVTVGGYIYSKNAADRLLLVDKILRHEGEEVAPGLVLEKLQPKEAIFNFKGYRYRVPY</sequence>
<dbReference type="GO" id="GO:0015627">
    <property type="term" value="C:type II protein secretion system complex"/>
    <property type="evidence" value="ECO:0007669"/>
    <property type="project" value="InterPro"/>
</dbReference>
<dbReference type="RefSeq" id="WP_154377367.1">
    <property type="nucleotide sequence ID" value="NZ_WKJK01000007.1"/>
</dbReference>
<feature type="region of interest" description="Disordered" evidence="1">
    <location>
        <begin position="138"/>
        <end position="160"/>
    </location>
</feature>
<name>A0A6I2KYG3_9BURK</name>
<evidence type="ECO:0000256" key="2">
    <source>
        <dbReference type="SAM" id="Phobius"/>
    </source>
</evidence>
<comment type="caution">
    <text evidence="4">The sequence shown here is derived from an EMBL/GenBank/DDBJ whole genome shotgun (WGS) entry which is preliminary data.</text>
</comment>
<keyword evidence="5" id="KW-1185">Reference proteome</keyword>
<feature type="compositionally biased region" description="Low complexity" evidence="1">
    <location>
        <begin position="138"/>
        <end position="154"/>
    </location>
</feature>
<feature type="transmembrane region" description="Helical" evidence="2">
    <location>
        <begin position="44"/>
        <end position="63"/>
    </location>
</feature>